<evidence type="ECO:0000256" key="4">
    <source>
        <dbReference type="ARBA" id="ARBA00023125"/>
    </source>
</evidence>
<dbReference type="KEGG" id="acou:A5CBH24_12090"/>
<keyword evidence="2" id="KW-0805">Transcription regulation</keyword>
<dbReference type="PANTHER" id="PTHR43133:SF8">
    <property type="entry name" value="RNA POLYMERASE SIGMA FACTOR HI_1459-RELATED"/>
    <property type="match status" value="1"/>
</dbReference>
<dbReference type="EMBL" id="AP019735">
    <property type="protein sequence ID" value="BBL03896.1"/>
    <property type="molecule type" value="Genomic_DNA"/>
</dbReference>
<comment type="similarity">
    <text evidence="1">Belongs to the sigma-70 factor family. ECF subfamily.</text>
</comment>
<dbReference type="PANTHER" id="PTHR43133">
    <property type="entry name" value="RNA POLYMERASE ECF-TYPE SIGMA FACTO"/>
    <property type="match status" value="1"/>
</dbReference>
<dbReference type="OrthoDB" id="9785675at2"/>
<evidence type="ECO:0000313" key="9">
    <source>
        <dbReference type="Proteomes" id="UP000318946"/>
    </source>
</evidence>
<dbReference type="CDD" id="cd06171">
    <property type="entry name" value="Sigma70_r4"/>
    <property type="match status" value="1"/>
</dbReference>
<dbReference type="InterPro" id="IPR007627">
    <property type="entry name" value="RNA_pol_sigma70_r2"/>
</dbReference>
<keyword evidence="4" id="KW-0238">DNA-binding</keyword>
<dbReference type="InterPro" id="IPR014284">
    <property type="entry name" value="RNA_pol_sigma-70_dom"/>
</dbReference>
<dbReference type="AlphaFoldDB" id="A0A4Y1WUJ7"/>
<dbReference type="RefSeq" id="WP_141412517.1">
    <property type="nucleotide sequence ID" value="NZ_AP019735.1"/>
</dbReference>
<feature type="domain" description="RNA polymerase sigma-70 region 2" evidence="6">
    <location>
        <begin position="29"/>
        <end position="95"/>
    </location>
</feature>
<keyword evidence="3" id="KW-0731">Sigma factor</keyword>
<dbReference type="Proteomes" id="UP000318946">
    <property type="component" value="Chromosome"/>
</dbReference>
<dbReference type="GO" id="GO:0006352">
    <property type="term" value="P:DNA-templated transcription initiation"/>
    <property type="evidence" value="ECO:0007669"/>
    <property type="project" value="InterPro"/>
</dbReference>
<dbReference type="Pfam" id="PF04542">
    <property type="entry name" value="Sigma70_r2"/>
    <property type="match status" value="1"/>
</dbReference>
<dbReference type="Gene3D" id="1.10.1740.10">
    <property type="match status" value="1"/>
</dbReference>
<dbReference type="SUPFAM" id="SSF88946">
    <property type="entry name" value="Sigma2 domain of RNA polymerase sigma factors"/>
    <property type="match status" value="1"/>
</dbReference>
<dbReference type="GO" id="GO:0003677">
    <property type="term" value="F:DNA binding"/>
    <property type="evidence" value="ECO:0007669"/>
    <property type="project" value="UniProtKB-KW"/>
</dbReference>
<evidence type="ECO:0000256" key="5">
    <source>
        <dbReference type="ARBA" id="ARBA00023163"/>
    </source>
</evidence>
<feature type="domain" description="RNA polymerase sigma factor 70 region 4 type 2" evidence="7">
    <location>
        <begin position="125"/>
        <end position="177"/>
    </location>
</feature>
<dbReference type="GO" id="GO:0016987">
    <property type="term" value="F:sigma factor activity"/>
    <property type="evidence" value="ECO:0007669"/>
    <property type="project" value="UniProtKB-KW"/>
</dbReference>
<keyword evidence="5" id="KW-0804">Transcription</keyword>
<reference evidence="9" key="1">
    <citation type="submission" date="2019-06" db="EMBL/GenBank/DDBJ databases">
        <title>Alistipes onderdonkii subsp. vulgaris subsp. nov., Alistipes dispar sp. nov. and Alistipes communis sp. nov., isolated from human faeces, and creation of Alistipes onderdonkii subsp. onderdonkii subsp. nov.</title>
        <authorList>
            <person name="Sakamoto M."/>
            <person name="Ikeyama N."/>
            <person name="Ogata Y."/>
            <person name="Suda W."/>
            <person name="Iino T."/>
            <person name="Hattori M."/>
            <person name="Ohkuma M."/>
        </authorList>
    </citation>
    <scope>NUCLEOTIDE SEQUENCE [LARGE SCALE GENOMIC DNA]</scope>
    <source>
        <strain evidence="9">5CBH24</strain>
    </source>
</reference>
<dbReference type="Gene3D" id="1.10.10.10">
    <property type="entry name" value="Winged helix-like DNA-binding domain superfamily/Winged helix DNA-binding domain"/>
    <property type="match status" value="1"/>
</dbReference>
<dbReference type="InterPro" id="IPR013324">
    <property type="entry name" value="RNA_pol_sigma_r3/r4-like"/>
</dbReference>
<dbReference type="Pfam" id="PF08281">
    <property type="entry name" value="Sigma70_r4_2"/>
    <property type="match status" value="1"/>
</dbReference>
<dbReference type="InterPro" id="IPR013325">
    <property type="entry name" value="RNA_pol_sigma_r2"/>
</dbReference>
<evidence type="ECO:0000259" key="7">
    <source>
        <dbReference type="Pfam" id="PF08281"/>
    </source>
</evidence>
<dbReference type="NCBIfam" id="TIGR02937">
    <property type="entry name" value="sigma70-ECF"/>
    <property type="match status" value="1"/>
</dbReference>
<evidence type="ECO:0000313" key="8">
    <source>
        <dbReference type="EMBL" id="BBL03896.1"/>
    </source>
</evidence>
<gene>
    <name evidence="8" type="primary">sigW</name>
    <name evidence="8" type="ORF">A5CBH24_12090</name>
</gene>
<organism evidence="8 9">
    <name type="scientific">Alistipes communis</name>
    <dbReference type="NCBI Taxonomy" id="2585118"/>
    <lineage>
        <taxon>Bacteria</taxon>
        <taxon>Pseudomonadati</taxon>
        <taxon>Bacteroidota</taxon>
        <taxon>Bacteroidia</taxon>
        <taxon>Bacteroidales</taxon>
        <taxon>Rikenellaceae</taxon>
        <taxon>Alistipes</taxon>
    </lineage>
</organism>
<dbReference type="InterPro" id="IPR013249">
    <property type="entry name" value="RNA_pol_sigma70_r4_t2"/>
</dbReference>
<evidence type="ECO:0000256" key="1">
    <source>
        <dbReference type="ARBA" id="ARBA00010641"/>
    </source>
</evidence>
<name>A0A4Y1WUJ7_9BACT</name>
<dbReference type="InterPro" id="IPR039425">
    <property type="entry name" value="RNA_pol_sigma-70-like"/>
</dbReference>
<dbReference type="InterPro" id="IPR036388">
    <property type="entry name" value="WH-like_DNA-bd_sf"/>
</dbReference>
<protein>
    <submittedName>
        <fullName evidence="8">ECF RNA polymerase sigma factor SigW</fullName>
    </submittedName>
</protein>
<dbReference type="SUPFAM" id="SSF88659">
    <property type="entry name" value="Sigma3 and sigma4 domains of RNA polymerase sigma factors"/>
    <property type="match status" value="1"/>
</dbReference>
<keyword evidence="9" id="KW-1185">Reference proteome</keyword>
<accession>A0A4Y1WUJ7</accession>
<evidence type="ECO:0000256" key="3">
    <source>
        <dbReference type="ARBA" id="ARBA00023082"/>
    </source>
</evidence>
<proteinExistence type="inferred from homology"/>
<sequence>MEIADYIVADDRQLARLVLGGDTAAFEYLFDRYRDAIHRLFLQRTGNTEDADDLLQETFIKVYMNLHRYSPEYTFGQWLYTIARNTFIDYVRKRQDDLPIDEKFSSPASNTPTPEESVINSQQRHQIELCIARLPENYRRLIRMRFFDEYSYEEIAVKLSLPLGTVKTQIHRARERMCRLIVENDNR</sequence>
<evidence type="ECO:0000259" key="6">
    <source>
        <dbReference type="Pfam" id="PF04542"/>
    </source>
</evidence>
<dbReference type="GeneID" id="78341929"/>
<evidence type="ECO:0000256" key="2">
    <source>
        <dbReference type="ARBA" id="ARBA00023015"/>
    </source>
</evidence>